<evidence type="ECO:0000313" key="6">
    <source>
        <dbReference type="EnsemblMetazoa" id="CJA12438.1"/>
    </source>
</evidence>
<comment type="caution">
    <text evidence="3">Lacks conserved residue(s) required for the propagation of feature annotation.</text>
</comment>
<reference evidence="7" key="1">
    <citation type="submission" date="2010-08" db="EMBL/GenBank/DDBJ databases">
        <authorList>
            <consortium name="Caenorhabditis japonica Sequencing Consortium"/>
            <person name="Wilson R.K."/>
        </authorList>
    </citation>
    <scope>NUCLEOTIDE SEQUENCE [LARGE SCALE GENOMIC DNA]</scope>
    <source>
        <strain evidence="7">DF5081</strain>
    </source>
</reference>
<dbReference type="PROSITE" id="PS00021">
    <property type="entry name" value="KRINGLE_1"/>
    <property type="match status" value="1"/>
</dbReference>
<dbReference type="Proteomes" id="UP000005237">
    <property type="component" value="Unassembled WGS sequence"/>
</dbReference>
<keyword evidence="7" id="KW-1185">Reference proteome</keyword>
<evidence type="ECO:0000259" key="5">
    <source>
        <dbReference type="PROSITE" id="PS50070"/>
    </source>
</evidence>
<reference evidence="6" key="2">
    <citation type="submission" date="2022-06" db="UniProtKB">
        <authorList>
            <consortium name="EnsemblMetazoa"/>
        </authorList>
    </citation>
    <scope>IDENTIFICATION</scope>
    <source>
        <strain evidence="6">DF5081</strain>
    </source>
</reference>
<dbReference type="EnsemblMetazoa" id="CJA12438.1">
    <property type="protein sequence ID" value="CJA12438.1"/>
    <property type="gene ID" value="WBGene00131642"/>
</dbReference>
<evidence type="ECO:0000313" key="7">
    <source>
        <dbReference type="Proteomes" id="UP000005237"/>
    </source>
</evidence>
<dbReference type="Gene3D" id="2.40.20.10">
    <property type="entry name" value="Plasminogen Kringle 4"/>
    <property type="match status" value="1"/>
</dbReference>
<protein>
    <submittedName>
        <fullName evidence="6">Kringle domain-containing protein</fullName>
    </submittedName>
</protein>
<keyword evidence="1 3" id="KW-0420">Kringle</keyword>
<keyword evidence="2" id="KW-1015">Disulfide bond</keyword>
<dbReference type="PROSITE" id="PS50070">
    <property type="entry name" value="KRINGLE_2"/>
    <property type="match status" value="1"/>
</dbReference>
<proteinExistence type="predicted"/>
<feature type="chain" id="PRO_5035808052" evidence="4">
    <location>
        <begin position="23"/>
        <end position="512"/>
    </location>
</feature>
<dbReference type="InterPro" id="IPR000001">
    <property type="entry name" value="Kringle"/>
</dbReference>
<dbReference type="InterPro" id="IPR058845">
    <property type="entry name" value="Kringle_2"/>
</dbReference>
<evidence type="ECO:0000256" key="2">
    <source>
        <dbReference type="ARBA" id="ARBA00023157"/>
    </source>
</evidence>
<accession>A0A8R1I165</accession>
<dbReference type="AlphaFoldDB" id="A0A8R1I165"/>
<name>A0A8R1I165_CAEJA</name>
<evidence type="ECO:0000256" key="3">
    <source>
        <dbReference type="PROSITE-ProRule" id="PRU00121"/>
    </source>
</evidence>
<feature type="domain" description="Kringle" evidence="5">
    <location>
        <begin position="87"/>
        <end position="182"/>
    </location>
</feature>
<feature type="signal peptide" evidence="4">
    <location>
        <begin position="1"/>
        <end position="22"/>
    </location>
</feature>
<sequence length="512" mass="59614">MNMNIQISNLIYLFVLIGASFANSFREKFLNISTPEDCETSSESREVFGLRYNYYRDATGSVFCFRKRENVSRMSSMSRHFEDPRLMCSNGPMTWYRGRRNVDFENRPCLFWSSVYNSTFDISDGSSSTYSMRRILSDEYENFCRNPNKDWLGPWCHVTRELRSPCFQPCRSLTGTSNEFPCLNKEGFPYTEYDMSDIVDLPQLIQEFVNVHLVYESRFVLPTKTKRYSTKSCINSGIIAEHFGSWVAVLDAEAREFLKHAGREVVRKLCIREATVTKNGTVEVASSTNDIIRDGISEDELTAAGCSFWRRCFSACQDDYATCWNANKSLSYFGSKTTTVDNKECMPWTQVASDILAMIKSNVSSSRKYHLYNSILFEDPENFFVDSRLFLNTEKSCMLLKRRNRIPEYKQNEYFTKKEWESETSLMFQQGPGCFFKENTTLSFKLCYSNCTTVPKIILTKPLCREKNGYSVCRPIRDENWLKRGRKLLSASTREDLLFLFVFLVFNPIYNF</sequence>
<keyword evidence="4" id="KW-0732">Signal</keyword>
<evidence type="ECO:0000256" key="4">
    <source>
        <dbReference type="SAM" id="SignalP"/>
    </source>
</evidence>
<dbReference type="InterPro" id="IPR038178">
    <property type="entry name" value="Kringle_sf"/>
</dbReference>
<dbReference type="SUPFAM" id="SSF57440">
    <property type="entry name" value="Kringle-like"/>
    <property type="match status" value="1"/>
</dbReference>
<dbReference type="Pfam" id="PF25866">
    <property type="entry name" value="Kringle_2"/>
    <property type="match status" value="1"/>
</dbReference>
<dbReference type="SMART" id="SM00130">
    <property type="entry name" value="KR"/>
    <property type="match status" value="1"/>
</dbReference>
<organism evidence="6 7">
    <name type="scientific">Caenorhabditis japonica</name>
    <dbReference type="NCBI Taxonomy" id="281687"/>
    <lineage>
        <taxon>Eukaryota</taxon>
        <taxon>Metazoa</taxon>
        <taxon>Ecdysozoa</taxon>
        <taxon>Nematoda</taxon>
        <taxon>Chromadorea</taxon>
        <taxon>Rhabditida</taxon>
        <taxon>Rhabditina</taxon>
        <taxon>Rhabditomorpha</taxon>
        <taxon>Rhabditoidea</taxon>
        <taxon>Rhabditidae</taxon>
        <taxon>Peloderinae</taxon>
        <taxon>Caenorhabditis</taxon>
    </lineage>
</organism>
<dbReference type="InterPro" id="IPR018056">
    <property type="entry name" value="Kringle_CS"/>
</dbReference>
<dbReference type="InterPro" id="IPR013806">
    <property type="entry name" value="Kringle-like"/>
</dbReference>
<evidence type="ECO:0000256" key="1">
    <source>
        <dbReference type="ARBA" id="ARBA00022572"/>
    </source>
</evidence>